<reference evidence="4" key="2">
    <citation type="submission" date="2025-08" db="UniProtKB">
        <authorList>
            <consortium name="RefSeq"/>
        </authorList>
    </citation>
    <scope>IDENTIFICATION</scope>
    <source>
        <tissue evidence="4">Whole plant</tissue>
    </source>
</reference>
<dbReference type="AlphaFoldDB" id="A0A9C6TEW3"/>
<dbReference type="PANTHER" id="PTHR47926:SF347">
    <property type="entry name" value="PENTATRICOPEPTIDE REPEAT-CONTAINING PROTEIN"/>
    <property type="match status" value="1"/>
</dbReference>
<keyword evidence="1" id="KW-0677">Repeat</keyword>
<name>A0A9C6TEW3_ARADU</name>
<gene>
    <name evidence="4" type="primary">LOC110273618</name>
</gene>
<accession>A0A9C6TEW3</accession>
<dbReference type="Proteomes" id="UP000515211">
    <property type="component" value="Chromosome 7"/>
</dbReference>
<dbReference type="Pfam" id="PF01535">
    <property type="entry name" value="PPR"/>
    <property type="match status" value="1"/>
</dbReference>
<dbReference type="PANTHER" id="PTHR47926">
    <property type="entry name" value="PENTATRICOPEPTIDE REPEAT-CONTAINING PROTEIN"/>
    <property type="match status" value="1"/>
</dbReference>
<dbReference type="GO" id="GO:0003723">
    <property type="term" value="F:RNA binding"/>
    <property type="evidence" value="ECO:0007669"/>
    <property type="project" value="InterPro"/>
</dbReference>
<sequence length="210" mass="23856">MEDDDLHNAKEQFATLCSNGRIREAFHSFVSYIWSEPRLFSNLIQACIPTKFVSLGKQLHSLIITSACSSNKFVSSHLLNLYSKFGELRAAVLLFDRMPSRNIMSCNIMIKAHLKMGSFESAKNLFDEMLEKNVAAWNAMTTGLAKFEMNEEYLFLFSRMNELGFMPDEYSLGSVLRGCAHFIALFAGQQIHAYVMKSGFEFNLVVNNNC</sequence>
<evidence type="ECO:0000313" key="4">
    <source>
        <dbReference type="RefSeq" id="XP_052107618.1"/>
    </source>
</evidence>
<dbReference type="Pfam" id="PF13041">
    <property type="entry name" value="PPR_2"/>
    <property type="match status" value="1"/>
</dbReference>
<evidence type="ECO:0000256" key="1">
    <source>
        <dbReference type="ARBA" id="ARBA00022737"/>
    </source>
</evidence>
<dbReference type="InterPro" id="IPR046960">
    <property type="entry name" value="PPR_At4g14850-like_plant"/>
</dbReference>
<evidence type="ECO:0000256" key="2">
    <source>
        <dbReference type="PROSITE-ProRule" id="PRU00708"/>
    </source>
</evidence>
<keyword evidence="3" id="KW-1185">Reference proteome</keyword>
<dbReference type="Gene3D" id="1.25.40.10">
    <property type="entry name" value="Tetratricopeptide repeat domain"/>
    <property type="match status" value="1"/>
</dbReference>
<proteinExistence type="predicted"/>
<evidence type="ECO:0000313" key="3">
    <source>
        <dbReference type="Proteomes" id="UP000515211"/>
    </source>
</evidence>
<reference evidence="3" key="1">
    <citation type="journal article" date="2016" name="Nat. Genet.">
        <title>The genome sequences of Arachis duranensis and Arachis ipaensis, the diploid ancestors of cultivated peanut.</title>
        <authorList>
            <person name="Bertioli D.J."/>
            <person name="Cannon S.B."/>
            <person name="Froenicke L."/>
            <person name="Huang G."/>
            <person name="Farmer A.D."/>
            <person name="Cannon E.K."/>
            <person name="Liu X."/>
            <person name="Gao D."/>
            <person name="Clevenger J."/>
            <person name="Dash S."/>
            <person name="Ren L."/>
            <person name="Moretzsohn M.C."/>
            <person name="Shirasawa K."/>
            <person name="Huang W."/>
            <person name="Vidigal B."/>
            <person name="Abernathy B."/>
            <person name="Chu Y."/>
            <person name="Niederhuth C.E."/>
            <person name="Umale P."/>
            <person name="Araujo A.C."/>
            <person name="Kozik A."/>
            <person name="Kim K.D."/>
            <person name="Burow M.D."/>
            <person name="Varshney R.K."/>
            <person name="Wang X."/>
            <person name="Zhang X."/>
            <person name="Barkley N."/>
            <person name="Guimaraes P.M."/>
            <person name="Isobe S."/>
            <person name="Guo B."/>
            <person name="Liao B."/>
            <person name="Stalker H.T."/>
            <person name="Schmitz R.J."/>
            <person name="Scheffler B.E."/>
            <person name="Leal-Bertioli S.C."/>
            <person name="Xun X."/>
            <person name="Jackson S.A."/>
            <person name="Michelmore R."/>
            <person name="Ozias-Akins P."/>
        </authorList>
    </citation>
    <scope>NUCLEOTIDE SEQUENCE [LARGE SCALE GENOMIC DNA]</scope>
    <source>
        <strain evidence="3">cv. V14167</strain>
    </source>
</reference>
<dbReference type="InterPro" id="IPR011990">
    <property type="entry name" value="TPR-like_helical_dom_sf"/>
</dbReference>
<dbReference type="GeneID" id="110273618"/>
<dbReference type="KEGG" id="adu:110273618"/>
<dbReference type="GO" id="GO:0009451">
    <property type="term" value="P:RNA modification"/>
    <property type="evidence" value="ECO:0007669"/>
    <property type="project" value="InterPro"/>
</dbReference>
<dbReference type="InterPro" id="IPR002885">
    <property type="entry name" value="PPR_rpt"/>
</dbReference>
<dbReference type="PROSITE" id="PS51375">
    <property type="entry name" value="PPR"/>
    <property type="match status" value="1"/>
</dbReference>
<protein>
    <submittedName>
        <fullName evidence="4">Pentatricopeptide repeat-containing protein At2g41080-like</fullName>
    </submittedName>
</protein>
<feature type="repeat" description="PPR" evidence="2">
    <location>
        <begin position="102"/>
        <end position="136"/>
    </location>
</feature>
<dbReference type="NCBIfam" id="TIGR00756">
    <property type="entry name" value="PPR"/>
    <property type="match status" value="1"/>
</dbReference>
<organism evidence="3 4">
    <name type="scientific">Arachis duranensis</name>
    <name type="common">Wild peanut</name>
    <dbReference type="NCBI Taxonomy" id="130453"/>
    <lineage>
        <taxon>Eukaryota</taxon>
        <taxon>Viridiplantae</taxon>
        <taxon>Streptophyta</taxon>
        <taxon>Embryophyta</taxon>
        <taxon>Tracheophyta</taxon>
        <taxon>Spermatophyta</taxon>
        <taxon>Magnoliopsida</taxon>
        <taxon>eudicotyledons</taxon>
        <taxon>Gunneridae</taxon>
        <taxon>Pentapetalae</taxon>
        <taxon>rosids</taxon>
        <taxon>fabids</taxon>
        <taxon>Fabales</taxon>
        <taxon>Fabaceae</taxon>
        <taxon>Papilionoideae</taxon>
        <taxon>50 kb inversion clade</taxon>
        <taxon>dalbergioids sensu lato</taxon>
        <taxon>Dalbergieae</taxon>
        <taxon>Pterocarpus clade</taxon>
        <taxon>Arachis</taxon>
    </lineage>
</organism>
<dbReference type="RefSeq" id="XP_052107618.1">
    <property type="nucleotide sequence ID" value="XM_052251658.1"/>
</dbReference>